<feature type="compositionally biased region" description="Basic and acidic residues" evidence="3">
    <location>
        <begin position="1893"/>
        <end position="1921"/>
    </location>
</feature>
<feature type="domain" description="SEC7" evidence="4">
    <location>
        <begin position="527"/>
        <end position="749"/>
    </location>
</feature>
<evidence type="ECO:0000259" key="4">
    <source>
        <dbReference type="SMART" id="SM00222"/>
    </source>
</evidence>
<feature type="region of interest" description="Disordered" evidence="3">
    <location>
        <begin position="502"/>
        <end position="583"/>
    </location>
</feature>
<dbReference type="PANTHER" id="PTHR10663:SF344">
    <property type="entry name" value="BREFELDIN A-INHIBITED GUANINE NUCLEOTIDE-EXCHANGE PROTEIN 3"/>
    <property type="match status" value="1"/>
</dbReference>
<comment type="subcellular location">
    <subcellularLocation>
        <location evidence="1">Membrane</location>
    </subcellularLocation>
</comment>
<protein>
    <recommendedName>
        <fullName evidence="4">SEC7 domain-containing protein</fullName>
    </recommendedName>
</protein>
<keyword evidence="6" id="KW-1185">Reference proteome</keyword>
<dbReference type="GO" id="GO:0016020">
    <property type="term" value="C:membrane"/>
    <property type="evidence" value="ECO:0007669"/>
    <property type="project" value="UniProtKB-SubCell"/>
</dbReference>
<dbReference type="GO" id="GO:0032012">
    <property type="term" value="P:regulation of ARF protein signal transduction"/>
    <property type="evidence" value="ECO:0007669"/>
    <property type="project" value="InterPro"/>
</dbReference>
<dbReference type="SMART" id="SM00222">
    <property type="entry name" value="Sec7"/>
    <property type="match status" value="1"/>
</dbReference>
<evidence type="ECO:0000313" key="6">
    <source>
        <dbReference type="Proteomes" id="UP001292094"/>
    </source>
</evidence>
<reference evidence="5" key="1">
    <citation type="submission" date="2023-11" db="EMBL/GenBank/DDBJ databases">
        <title>Genome assemblies of two species of porcelain crab, Petrolisthes cinctipes and Petrolisthes manimaculis (Anomura: Porcellanidae).</title>
        <authorList>
            <person name="Angst P."/>
        </authorList>
    </citation>
    <scope>NUCLEOTIDE SEQUENCE</scope>
    <source>
        <strain evidence="5">PB745_02</strain>
        <tissue evidence="5">Gill</tissue>
    </source>
</reference>
<dbReference type="SUPFAM" id="SSF48371">
    <property type="entry name" value="ARM repeat"/>
    <property type="match status" value="1"/>
</dbReference>
<feature type="compositionally biased region" description="Acidic residues" evidence="3">
    <location>
        <begin position="517"/>
        <end position="526"/>
    </location>
</feature>
<feature type="compositionally biased region" description="Acidic residues" evidence="3">
    <location>
        <begin position="557"/>
        <end position="583"/>
    </location>
</feature>
<evidence type="ECO:0000313" key="5">
    <source>
        <dbReference type="EMBL" id="KAK4306434.1"/>
    </source>
</evidence>
<proteinExistence type="predicted"/>
<feature type="compositionally biased region" description="Acidic residues" evidence="3">
    <location>
        <begin position="2069"/>
        <end position="2085"/>
    </location>
</feature>
<feature type="region of interest" description="Disordered" evidence="3">
    <location>
        <begin position="2012"/>
        <end position="2097"/>
    </location>
</feature>
<dbReference type="Proteomes" id="UP001292094">
    <property type="component" value="Unassembled WGS sequence"/>
</dbReference>
<accession>A0AAE1PFL6</accession>
<gene>
    <name evidence="5" type="ORF">Pmani_021748</name>
</gene>
<dbReference type="GO" id="GO:0005085">
    <property type="term" value="F:guanyl-nucleotide exchange factor activity"/>
    <property type="evidence" value="ECO:0007669"/>
    <property type="project" value="InterPro"/>
</dbReference>
<keyword evidence="2" id="KW-0472">Membrane</keyword>
<feature type="compositionally biased region" description="Polar residues" evidence="3">
    <location>
        <begin position="2086"/>
        <end position="2097"/>
    </location>
</feature>
<feature type="compositionally biased region" description="Acidic residues" evidence="3">
    <location>
        <begin position="534"/>
        <end position="544"/>
    </location>
</feature>
<dbReference type="InterPro" id="IPR000904">
    <property type="entry name" value="Sec7_dom"/>
</dbReference>
<feature type="region of interest" description="Disordered" evidence="3">
    <location>
        <begin position="1893"/>
        <end position="1928"/>
    </location>
</feature>
<dbReference type="InterPro" id="IPR015403">
    <property type="entry name" value="Mon2/Sec7/BIG1-like_HDS"/>
</dbReference>
<dbReference type="Pfam" id="PF09324">
    <property type="entry name" value="Sec7-like_HDS"/>
    <property type="match status" value="1"/>
</dbReference>
<feature type="region of interest" description="Disordered" evidence="3">
    <location>
        <begin position="919"/>
        <end position="938"/>
    </location>
</feature>
<dbReference type="Pfam" id="PF16213">
    <property type="entry name" value="DCB"/>
    <property type="match status" value="1"/>
</dbReference>
<dbReference type="EMBL" id="JAWZYT010002134">
    <property type="protein sequence ID" value="KAK4306434.1"/>
    <property type="molecule type" value="Genomic_DNA"/>
</dbReference>
<evidence type="ECO:0000256" key="3">
    <source>
        <dbReference type="SAM" id="MobiDB-lite"/>
    </source>
</evidence>
<feature type="region of interest" description="Disordered" evidence="3">
    <location>
        <begin position="2112"/>
        <end position="2155"/>
    </location>
</feature>
<comment type="caution">
    <text evidence="5">The sequence shown here is derived from an EMBL/GenBank/DDBJ whole genome shotgun (WGS) entry which is preliminary data.</text>
</comment>
<dbReference type="PANTHER" id="PTHR10663">
    <property type="entry name" value="GUANYL-NUCLEOTIDE EXCHANGE FACTOR"/>
    <property type="match status" value="1"/>
</dbReference>
<dbReference type="InterPro" id="IPR032629">
    <property type="entry name" value="DCB_dom"/>
</dbReference>
<dbReference type="InterPro" id="IPR016024">
    <property type="entry name" value="ARM-type_fold"/>
</dbReference>
<organism evidence="5 6">
    <name type="scientific">Petrolisthes manimaculis</name>
    <dbReference type="NCBI Taxonomy" id="1843537"/>
    <lineage>
        <taxon>Eukaryota</taxon>
        <taxon>Metazoa</taxon>
        <taxon>Ecdysozoa</taxon>
        <taxon>Arthropoda</taxon>
        <taxon>Crustacea</taxon>
        <taxon>Multicrustacea</taxon>
        <taxon>Malacostraca</taxon>
        <taxon>Eumalacostraca</taxon>
        <taxon>Eucarida</taxon>
        <taxon>Decapoda</taxon>
        <taxon>Pleocyemata</taxon>
        <taxon>Anomura</taxon>
        <taxon>Galatheoidea</taxon>
        <taxon>Porcellanidae</taxon>
        <taxon>Petrolisthes</taxon>
    </lineage>
</organism>
<evidence type="ECO:0000256" key="2">
    <source>
        <dbReference type="ARBA" id="ARBA00023136"/>
    </source>
</evidence>
<feature type="compositionally biased region" description="Basic and acidic residues" evidence="3">
    <location>
        <begin position="2125"/>
        <end position="2141"/>
    </location>
</feature>
<feature type="compositionally biased region" description="Acidic residues" evidence="3">
    <location>
        <begin position="2038"/>
        <end position="2049"/>
    </location>
</feature>
<sequence length="2232" mass="246218">MEEVLEQLLREASQNKYAQLRQDCTEAKDTLESQTGLLRSPPHELRSLCLKPLQGALESRQSKLVNLAVSGFYKLLRDTQFHSDYEEDDETTWLPSQLLVAIQSLPTHSEDTQVELMKVLLNMSCVSSITVSGQLVTQLMGVCGRAHGRGGAALRSASQSAASQAIACLVRQLKEESEEQERFLMKTRSRHQEEQAAEDDDGEYIAPAFDEVVPIINFIADKLIEADKLVEDKKSLEIPVLFLLECTNTLLVWLSHPQNIPHVHKLSSTNSSGTVPAYCSTLLVGAFWQRLCPALVALLGSPVSQGLARASGRAEGQMGRGSGCLAQPGPLFNNQQARGIYSVACGLVVLMGSVGEMRPVLESLFHRMLLYPPPQCRHDALRAVSELLSNPVKLVQLAGPILYPDPRNPHQNDMSLFRLVMDSLAECGKCSDPGIQRVLVDCISGLLLSLEKLSLGSVLTRSHVEYINATYTRLQDGDYSGPLTYENKSKLPKYEVYESLKTPSELEALDNNSLQTNEEDEDEEGELQSGSESEIQDCDLDGEDGEKGKTRKPGVDGCDEDDGDESDASGDTEGPENEEDEDQLGDVVDEQQEHQEALRLSRLNESLQSTSNLRHVLDEEAERECENARHFTTTLCALLPSLLAIRSTIEVDQAILEFSSKYCEGVFTATTQERGPQVILNADGIYLTTYSALSVNLQLIRGGNYCDPDLPLSITQDQFVEQVHGSGVLVYLSSAWLGEVHRQVSRDSFLQRAGYSPHSSHNCALINLLTDLEYGMRWSIKHDSDLDGLGSSEQSSQMLSDHRRLERAAANITHPPETLAGLKLCRRIVTCCWESVVGVLGAILGGAGGRGGLTRPLRLLLLGTEGSREASRRSQDILAQCLNALQSAARLANILGLQNRCGLVFSLLSSACLPDDQGQSGGGVGGTPSKSHHLRSPSLSKKVQRLHAAHLLSVNVMMSSGLELGSHAPECWTHIFRCCVYLAELEHTFFSHNSGYHSFPTRLAPPTSSSEKADMDSFEGLFSEDSYHFNIPASPVAPCLSVEELIKESQLEGNSSNNSSSNGGFLSVQDTGKALCALTQMVDRLFDDASTKLNLASLVSFLTELCAASQAQLFSRMTPQTPQRRFIKWTKKVNGNGGVENHQGKGRDVLLLHRLAEVMLRAVNSGRPLLHIMRAWAVAGPHFMEAACHKDGSVSKKAVSSIHDIVNALLSNQNELPHFHFNEALFKPFENLLCLELCDADVQDQIVSSICEFVESCTPEIRSGWRPLFGALRCVRAPSQLPPPTPGSSAPHSCGGGRDSVGHLHVVRDVFEAFLATDNVLVFANAALDCILCLLKHVRGSGDEESHDEKVVRWEELVSGGDGELCLDALRYLHRCSAILASMYQMPACPVFHAAHRITVNTPPQLVDPHLPNVDENLLWSLIDEVSGKETDKVLYTALWPSLEGVGEVSLANMDQTSGILQVWYLLLEGLAGATMTCPRRYQPQALDTLFSLLRSLPDCPGSLFGMYCVNHLLLPMMQGWLRHPANSSSTTTTAPDFTTAAAFRQYTGLTSDLVVEYITRLANKGALNESGGALLMLKQCLVVLVECITHPSESTSRLGCACIRHVITSCGELLPQHYWDVVVCALHRGCLVALYPLYQLMILFQPDSPNFYGDVGQVKVAARRDCTGKDSDRLKQLSHQVFLLDTQRSSLSSIADNPDAEDRSFVFLLYPEDLSSLPRVTVDEGDEVKESSGEPLRVPFRTLVVGLLAHQILLQTMGTLLVQGSPHIIPSLANVLLQGLDFSRGEGEGSSVGESEGKVPGLLQHMSHQHIHTLLAALHQSYSAAVEFDRRPGLKFLIQKVAQAERAANLYKQAGASWTLRMVTLFDLTLSQVKHGLGLEEVKEVLEQDVREKNTVKEESQQEPTDTAKEADKEVVKESGNKPPIRPMQLLAPDTMQYIQLLRESFTELCDVYLDLVIDRDGHYSAMDKMDDQPIFFLTIQPDQFPTAHRKSLAEWTRSLEEFNKHYIKGKTSDSQTETKDECNSLTGEDPVSEAGEAAEEVISPEEPQEAKEVRPFTFSDLARDYSSDSDDDSEVPEFAEDDSGMSSLPGTQQSIYTVATERDIATMMTDYRRRKNQHSLPSRYREKRTNPFMEKKPVRPPDPVPPEIDEQRSHSLMKDSEAHLKVWTEMVVTVFDLISQLSDSELRPLLPLLFPTMRSLTAHARDPHLRQVVAELLTRVATLYGFSPAE</sequence>
<evidence type="ECO:0000256" key="1">
    <source>
        <dbReference type="ARBA" id="ARBA00004370"/>
    </source>
</evidence>
<name>A0AAE1PFL6_9EUCA</name>